<dbReference type="InterPro" id="IPR009875">
    <property type="entry name" value="PilZ_domain"/>
</dbReference>
<evidence type="ECO:0000313" key="4">
    <source>
        <dbReference type="Proteomes" id="UP000008457"/>
    </source>
</evidence>
<dbReference type="SUPFAM" id="SSF141371">
    <property type="entry name" value="PilZ domain-like"/>
    <property type="match status" value="1"/>
</dbReference>
<dbReference type="OrthoDB" id="3493at2"/>
<name>F4A1V9_MAHA5</name>
<evidence type="ECO:0000313" key="3">
    <source>
        <dbReference type="EMBL" id="AEE96075.1"/>
    </source>
</evidence>
<protein>
    <submittedName>
        <fullName evidence="3">Type IV pilus assembly PilZ</fullName>
    </submittedName>
</protein>
<dbReference type="InterPro" id="IPR009926">
    <property type="entry name" value="T3SS_YcgR_PilZN"/>
</dbReference>
<dbReference type="Gene3D" id="2.40.10.220">
    <property type="entry name" value="predicted glycosyltransferase like domains"/>
    <property type="match status" value="1"/>
</dbReference>
<dbReference type="STRING" id="697281.Mahau_0877"/>
<dbReference type="Proteomes" id="UP000008457">
    <property type="component" value="Chromosome"/>
</dbReference>
<dbReference type="Pfam" id="PF07238">
    <property type="entry name" value="PilZ"/>
    <property type="match status" value="1"/>
</dbReference>
<dbReference type="EMBL" id="CP002360">
    <property type="protein sequence ID" value="AEE96075.1"/>
    <property type="molecule type" value="Genomic_DNA"/>
</dbReference>
<feature type="domain" description="PilZ" evidence="1">
    <location>
        <begin position="104"/>
        <end position="215"/>
    </location>
</feature>
<reference evidence="3 4" key="2">
    <citation type="journal article" date="2011" name="Stand. Genomic Sci.">
        <title>Complete genome sequence of Mahella australiensis type strain (50-1 BON).</title>
        <authorList>
            <person name="Sikorski J."/>
            <person name="Teshima H."/>
            <person name="Nolan M."/>
            <person name="Lucas S."/>
            <person name="Hammon N."/>
            <person name="Deshpande S."/>
            <person name="Cheng J.F."/>
            <person name="Pitluck S."/>
            <person name="Liolios K."/>
            <person name="Pagani I."/>
            <person name="Ivanova N."/>
            <person name="Huntemann M."/>
            <person name="Mavromatis K."/>
            <person name="Ovchinikova G."/>
            <person name="Pati A."/>
            <person name="Tapia R."/>
            <person name="Han C."/>
            <person name="Goodwin L."/>
            <person name="Chen A."/>
            <person name="Palaniappan K."/>
            <person name="Land M."/>
            <person name="Hauser L."/>
            <person name="Ngatchou-Djao O.D."/>
            <person name="Rohde M."/>
            <person name="Pukall R."/>
            <person name="Spring S."/>
            <person name="Abt B."/>
            <person name="Goker M."/>
            <person name="Detter J.C."/>
            <person name="Woyke T."/>
            <person name="Bristow J."/>
            <person name="Markowitz V."/>
            <person name="Hugenholtz P."/>
            <person name="Eisen J.A."/>
            <person name="Kyrpides N.C."/>
            <person name="Klenk H.P."/>
            <person name="Lapidus A."/>
        </authorList>
    </citation>
    <scope>NUCLEOTIDE SEQUENCE [LARGE SCALE GENOMIC DNA]</scope>
    <source>
        <strain evidence="4">DSM 15567 / CIP 107919 / 50-1 BON</strain>
    </source>
</reference>
<gene>
    <name evidence="3" type="ordered locus">Mahau_0877</name>
</gene>
<dbReference type="GO" id="GO:0035438">
    <property type="term" value="F:cyclic-di-GMP binding"/>
    <property type="evidence" value="ECO:0007669"/>
    <property type="project" value="InterPro"/>
</dbReference>
<dbReference type="Pfam" id="PF12945">
    <property type="entry name" value="PilZNR"/>
    <property type="match status" value="1"/>
</dbReference>
<evidence type="ECO:0000259" key="2">
    <source>
        <dbReference type="Pfam" id="PF12945"/>
    </source>
</evidence>
<evidence type="ECO:0000259" key="1">
    <source>
        <dbReference type="Pfam" id="PF07238"/>
    </source>
</evidence>
<dbReference type="eggNOG" id="COG5581">
    <property type="taxonomic scope" value="Bacteria"/>
</dbReference>
<reference evidence="4" key="1">
    <citation type="submission" date="2010-11" db="EMBL/GenBank/DDBJ databases">
        <title>The complete genome of Mahella australiensis DSM 15567.</title>
        <authorList>
            <consortium name="US DOE Joint Genome Institute (JGI-PGF)"/>
            <person name="Lucas S."/>
            <person name="Copeland A."/>
            <person name="Lapidus A."/>
            <person name="Bruce D."/>
            <person name="Goodwin L."/>
            <person name="Pitluck S."/>
            <person name="Kyrpides N."/>
            <person name="Mavromatis K."/>
            <person name="Pagani I."/>
            <person name="Ivanova N."/>
            <person name="Teshima H."/>
            <person name="Brettin T."/>
            <person name="Detter J.C."/>
            <person name="Han C."/>
            <person name="Tapia R."/>
            <person name="Land M."/>
            <person name="Hauser L."/>
            <person name="Markowitz V."/>
            <person name="Cheng J.-F."/>
            <person name="Hugenholtz P."/>
            <person name="Woyke T."/>
            <person name="Wu D."/>
            <person name="Spring S."/>
            <person name="Pukall R."/>
            <person name="Steenblock K."/>
            <person name="Schneider S."/>
            <person name="Klenk H.-P."/>
            <person name="Eisen J.A."/>
        </authorList>
    </citation>
    <scope>NUCLEOTIDE SEQUENCE [LARGE SCALE GENOMIC DNA]</scope>
    <source>
        <strain evidence="4">DSM 15567 / CIP 107919 / 50-1 BON</strain>
    </source>
</reference>
<proteinExistence type="predicted"/>
<accession>F4A1V9</accession>
<keyword evidence="4" id="KW-1185">Reference proteome</keyword>
<dbReference type="KEGG" id="mas:Mahau_0877"/>
<dbReference type="AlphaFoldDB" id="F4A1V9"/>
<sequence length="227" mass="26039">MMVYNDYDLNVGERIELEVEDDNGVKTTYISQVYNVLDQNHIVIAGPIKKGKIVLLSVGQPLGVIYYRSDGCYRICAKITQRLKMDKDVYIYTIEAMGARERIQRRNYYRLGIVLPVQFRKMTESGDKNQFALHKAYTLDISGGGMRITVSKRIPIKERDLLQCHILLDDDVKLEVKGIVVRIAGANNDSDTNEIGVEFQDISNQVRDKLISFIFKQQLKFLQKGLK</sequence>
<dbReference type="HOGENOM" id="CLU_086342_1_0_9"/>
<feature type="domain" description="Type III secretion system flagellar brake protein YcgR PilZN" evidence="2">
    <location>
        <begin position="11"/>
        <end position="91"/>
    </location>
</feature>
<organism evidence="3 4">
    <name type="scientific">Mahella australiensis (strain DSM 15567 / CIP 107919 / 50-1 BON)</name>
    <dbReference type="NCBI Taxonomy" id="697281"/>
    <lineage>
        <taxon>Bacteria</taxon>
        <taxon>Bacillati</taxon>
        <taxon>Bacillota</taxon>
        <taxon>Clostridia</taxon>
        <taxon>Thermoanaerobacterales</taxon>
        <taxon>Thermoanaerobacterales Family IV. Incertae Sedis</taxon>
        <taxon>Mahella</taxon>
    </lineage>
</organism>